<name>A0A1A5YRJ4_9BACL</name>
<evidence type="ECO:0000313" key="2">
    <source>
        <dbReference type="Proteomes" id="UP000092024"/>
    </source>
</evidence>
<proteinExistence type="predicted"/>
<sequence length="78" mass="8623">MNNFQAKIDILKGIEATAYTVCLKLLADEGAACRAAQSALIGIFRDPAFWNADEPQRNRFVLRHCFSVCSSQCKKSAV</sequence>
<dbReference type="Proteomes" id="UP000092024">
    <property type="component" value="Unassembled WGS sequence"/>
</dbReference>
<dbReference type="AlphaFoldDB" id="A0A1A5YRJ4"/>
<evidence type="ECO:0000313" key="1">
    <source>
        <dbReference type="EMBL" id="OBR68241.1"/>
    </source>
</evidence>
<comment type="caution">
    <text evidence="1">The sequence shown here is derived from an EMBL/GenBank/DDBJ whole genome shotgun (WGS) entry which is preliminary data.</text>
</comment>
<organism evidence="1 2">
    <name type="scientific">Paenibacillus oryzae</name>
    <dbReference type="NCBI Taxonomy" id="1844972"/>
    <lineage>
        <taxon>Bacteria</taxon>
        <taxon>Bacillati</taxon>
        <taxon>Bacillota</taxon>
        <taxon>Bacilli</taxon>
        <taxon>Bacillales</taxon>
        <taxon>Paenibacillaceae</taxon>
        <taxon>Paenibacillus</taxon>
    </lineage>
</organism>
<dbReference type="STRING" id="1844972.A7K91_10530"/>
<protein>
    <submittedName>
        <fullName evidence="1">Uncharacterized protein</fullName>
    </submittedName>
</protein>
<accession>A0A1A5YRJ4</accession>
<reference evidence="1 2" key="1">
    <citation type="submission" date="2016-05" db="EMBL/GenBank/DDBJ databases">
        <title>Paenibacillus oryzae. sp. nov., isolated from the rice root.</title>
        <authorList>
            <person name="Zhang J."/>
            <person name="Zhang X."/>
        </authorList>
    </citation>
    <scope>NUCLEOTIDE SEQUENCE [LARGE SCALE GENOMIC DNA]</scope>
    <source>
        <strain evidence="1 2">1DrF-4</strain>
    </source>
</reference>
<dbReference type="EMBL" id="LYPA01000028">
    <property type="protein sequence ID" value="OBR68241.1"/>
    <property type="molecule type" value="Genomic_DNA"/>
</dbReference>
<dbReference type="OrthoDB" id="2663630at2"/>
<keyword evidence="2" id="KW-1185">Reference proteome</keyword>
<gene>
    <name evidence="1" type="ORF">A7K91_10530</name>
</gene>
<dbReference type="RefSeq" id="WP_068679626.1">
    <property type="nucleotide sequence ID" value="NZ_LYPA01000028.1"/>
</dbReference>